<dbReference type="Gramene" id="KMS96549">
    <property type="protein sequence ID" value="KMS96549"/>
    <property type="gene ID" value="BVRB_8g201980"/>
</dbReference>
<dbReference type="InterPro" id="IPR036812">
    <property type="entry name" value="NAD(P)_OxRdtase_dom_sf"/>
</dbReference>
<proteinExistence type="predicted"/>
<reference evidence="1 2" key="1">
    <citation type="journal article" date="2014" name="Nature">
        <title>The genome of the recently domesticated crop plant sugar beet (Beta vulgaris).</title>
        <authorList>
            <person name="Dohm J.C."/>
            <person name="Minoche A.E."/>
            <person name="Holtgrawe D."/>
            <person name="Capella-Gutierrez S."/>
            <person name="Zakrzewski F."/>
            <person name="Tafer H."/>
            <person name="Rupp O."/>
            <person name="Sorensen T.R."/>
            <person name="Stracke R."/>
            <person name="Reinhardt R."/>
            <person name="Goesmann A."/>
            <person name="Kraft T."/>
            <person name="Schulz B."/>
            <person name="Stadler P.F."/>
            <person name="Schmidt T."/>
            <person name="Gabaldon T."/>
            <person name="Lehrach H."/>
            <person name="Weisshaar B."/>
            <person name="Himmelbauer H."/>
        </authorList>
    </citation>
    <scope>NUCLEOTIDE SEQUENCE [LARGE SCALE GENOMIC DNA]</scope>
    <source>
        <tissue evidence="1">Taproot</tissue>
    </source>
</reference>
<dbReference type="AlphaFoldDB" id="A0A0J8B5Q3"/>
<gene>
    <name evidence="1" type="ORF">BVRB_8g201980</name>
</gene>
<evidence type="ECO:0000313" key="2">
    <source>
        <dbReference type="Proteomes" id="UP000035740"/>
    </source>
</evidence>
<protein>
    <submittedName>
        <fullName evidence="1">Uncharacterized protein</fullName>
    </submittedName>
</protein>
<sequence length="62" mass="6737">MGADMSGQKAFILEHSLVASAVFGATKIWQLEEILNASHIELGAEVIAEINMVHSRYPNPCP</sequence>
<dbReference type="Gene3D" id="3.20.20.100">
    <property type="entry name" value="NADP-dependent oxidoreductase domain"/>
    <property type="match status" value="1"/>
</dbReference>
<organism evidence="1 2">
    <name type="scientific">Beta vulgaris subsp. vulgaris</name>
    <name type="common">Beet</name>
    <dbReference type="NCBI Taxonomy" id="3555"/>
    <lineage>
        <taxon>Eukaryota</taxon>
        <taxon>Viridiplantae</taxon>
        <taxon>Streptophyta</taxon>
        <taxon>Embryophyta</taxon>
        <taxon>Tracheophyta</taxon>
        <taxon>Spermatophyta</taxon>
        <taxon>Magnoliopsida</taxon>
        <taxon>eudicotyledons</taxon>
        <taxon>Gunneridae</taxon>
        <taxon>Pentapetalae</taxon>
        <taxon>Caryophyllales</taxon>
        <taxon>Chenopodiaceae</taxon>
        <taxon>Betoideae</taxon>
        <taxon>Beta</taxon>
    </lineage>
</organism>
<dbReference type="Proteomes" id="UP000035740">
    <property type="component" value="Unassembled WGS sequence"/>
</dbReference>
<dbReference type="ExpressionAtlas" id="A0A0J8B5Q3">
    <property type="expression patterns" value="baseline"/>
</dbReference>
<keyword evidence="2" id="KW-1185">Reference proteome</keyword>
<dbReference type="SUPFAM" id="SSF51430">
    <property type="entry name" value="NAD(P)-linked oxidoreductase"/>
    <property type="match status" value="1"/>
</dbReference>
<dbReference type="EMBL" id="KQ090373">
    <property type="protein sequence ID" value="KMS96549.1"/>
    <property type="molecule type" value="Genomic_DNA"/>
</dbReference>
<name>A0A0J8B5Q3_BETVV</name>
<evidence type="ECO:0000313" key="1">
    <source>
        <dbReference type="EMBL" id="KMS96549.1"/>
    </source>
</evidence>
<accession>A0A0J8B5Q3</accession>
<dbReference type="OrthoDB" id="2310150at2759"/>